<sequence length="461" mass="53804">MGRKRRKNQIKFTFLVEDKGEAQRATGERVELPMAKCKTETSKQLPEKLMEEICERENLRRALKRVKKNKGSPGIDGMTVEELQGYLCENWLAIRKELMLGNYKTKPVKRVEIPKIGKGLRKLGIPCVLDRFVQQATLQVIQRYWDREFSENSYGFRPKRSAHQAIAKAQKYIEEGNRFVVDIDLEKFFDRVNHDKLMGLLAQRIKDNRVLKLIREFLNAGVMENGLVKPPSEEGTPQGGPLSPLLSNIVLDVLDCELERREHNFVRYADDCNIYVKSRRAGKRVMANLTKFITRKLKLKVNGQKSAVARPWKRKFLGFSFTQHVQPKRRLAHQSIERFKRKIRVITKRTKAKSIEDVIKELSNYLHGWLGYYRFCQTQSILHKMERWMRRRLRCYIWKGWKRGKTRFLELRKRGVGKALAAQTAGSACGVWRLSNSPALNIAFPNSYFEALKLPRLLVIT</sequence>
<dbReference type="GO" id="GO:0003723">
    <property type="term" value="F:RNA binding"/>
    <property type="evidence" value="ECO:0007669"/>
    <property type="project" value="InterPro"/>
</dbReference>
<comment type="catalytic activity">
    <reaction evidence="9">
        <text>DNA(n) + a 2'-deoxyribonucleoside 5'-triphosphate = DNA(n+1) + diphosphate</text>
        <dbReference type="Rhea" id="RHEA:22508"/>
        <dbReference type="Rhea" id="RHEA-COMP:17339"/>
        <dbReference type="Rhea" id="RHEA-COMP:17340"/>
        <dbReference type="ChEBI" id="CHEBI:33019"/>
        <dbReference type="ChEBI" id="CHEBI:61560"/>
        <dbReference type="ChEBI" id="CHEBI:173112"/>
        <dbReference type="EC" id="2.7.7.49"/>
    </reaction>
</comment>
<dbReference type="SUPFAM" id="SSF56672">
    <property type="entry name" value="DNA/RNA polymerases"/>
    <property type="match status" value="1"/>
</dbReference>
<dbReference type="Proteomes" id="UP000326354">
    <property type="component" value="Chromosome"/>
</dbReference>
<proteinExistence type="inferred from homology"/>
<protein>
    <recommendedName>
        <fullName evidence="1">RNA-directed DNA polymerase</fullName>
        <ecNumber evidence="1">2.7.7.49</ecNumber>
    </recommendedName>
</protein>
<dbReference type="NCBIfam" id="TIGR04416">
    <property type="entry name" value="group_II_RT_mat"/>
    <property type="match status" value="1"/>
</dbReference>
<dbReference type="Pfam" id="PF08388">
    <property type="entry name" value="GIIM"/>
    <property type="match status" value="1"/>
</dbReference>
<dbReference type="KEGG" id="uam:UABAM_01689"/>
<dbReference type="GO" id="GO:0051607">
    <property type="term" value="P:defense response to virus"/>
    <property type="evidence" value="ECO:0007669"/>
    <property type="project" value="UniProtKB-KW"/>
</dbReference>
<dbReference type="GO" id="GO:0046872">
    <property type="term" value="F:metal ion binding"/>
    <property type="evidence" value="ECO:0007669"/>
    <property type="project" value="UniProtKB-KW"/>
</dbReference>
<accession>A0A5S9IKS3</accession>
<dbReference type="PANTHER" id="PTHR34047:SF8">
    <property type="entry name" value="PROTEIN YKFC"/>
    <property type="match status" value="1"/>
</dbReference>
<keyword evidence="4" id="KW-0479">Metal-binding</keyword>
<dbReference type="EMBL" id="AP019860">
    <property type="protein sequence ID" value="BBM83337.1"/>
    <property type="molecule type" value="Genomic_DNA"/>
</dbReference>
<evidence type="ECO:0000313" key="12">
    <source>
        <dbReference type="Proteomes" id="UP000326354"/>
    </source>
</evidence>
<dbReference type="Pfam" id="PF00078">
    <property type="entry name" value="RVT_1"/>
    <property type="match status" value="1"/>
</dbReference>
<evidence type="ECO:0000256" key="8">
    <source>
        <dbReference type="ARBA" id="ARBA00034120"/>
    </source>
</evidence>
<dbReference type="InterPro" id="IPR030931">
    <property type="entry name" value="Group_II_RT_mat"/>
</dbReference>
<dbReference type="AlphaFoldDB" id="A0A5S9IKS3"/>
<gene>
    <name evidence="11" type="ORF">UABAM_01689</name>
</gene>
<dbReference type="CDD" id="cd01651">
    <property type="entry name" value="RT_G2_intron"/>
    <property type="match status" value="1"/>
</dbReference>
<organism evidence="11 12">
    <name type="scientific">Uabimicrobium amorphum</name>
    <dbReference type="NCBI Taxonomy" id="2596890"/>
    <lineage>
        <taxon>Bacteria</taxon>
        <taxon>Pseudomonadati</taxon>
        <taxon>Planctomycetota</taxon>
        <taxon>Candidatus Uabimicrobiia</taxon>
        <taxon>Candidatus Uabimicrobiales</taxon>
        <taxon>Candidatus Uabimicrobiaceae</taxon>
        <taxon>Candidatus Uabimicrobium</taxon>
    </lineage>
</organism>
<evidence type="ECO:0000256" key="4">
    <source>
        <dbReference type="ARBA" id="ARBA00022723"/>
    </source>
</evidence>
<feature type="domain" description="Reverse transcriptase" evidence="10">
    <location>
        <begin position="94"/>
        <end position="321"/>
    </location>
</feature>
<comment type="similarity">
    <text evidence="8">Belongs to the bacterial reverse transcriptase family.</text>
</comment>
<dbReference type="InterPro" id="IPR000123">
    <property type="entry name" value="Reverse_transcriptase_msDNA"/>
</dbReference>
<dbReference type="InterPro" id="IPR043502">
    <property type="entry name" value="DNA/RNA_pol_sf"/>
</dbReference>
<evidence type="ECO:0000256" key="3">
    <source>
        <dbReference type="ARBA" id="ARBA00022695"/>
    </source>
</evidence>
<dbReference type="InterPro" id="IPR051083">
    <property type="entry name" value="GrpII_Intron_Splice-Mob/Def"/>
</dbReference>
<dbReference type="InterPro" id="IPR013597">
    <property type="entry name" value="Mat_intron_G2"/>
</dbReference>
<evidence type="ECO:0000256" key="7">
    <source>
        <dbReference type="ARBA" id="ARBA00023118"/>
    </source>
</evidence>
<dbReference type="PROSITE" id="PS50878">
    <property type="entry name" value="RT_POL"/>
    <property type="match status" value="1"/>
</dbReference>
<evidence type="ECO:0000256" key="9">
    <source>
        <dbReference type="ARBA" id="ARBA00048173"/>
    </source>
</evidence>
<keyword evidence="3" id="KW-0548">Nucleotidyltransferase</keyword>
<evidence type="ECO:0000259" key="10">
    <source>
        <dbReference type="PROSITE" id="PS50878"/>
    </source>
</evidence>
<keyword evidence="6 11" id="KW-0695">RNA-directed DNA polymerase</keyword>
<evidence type="ECO:0000256" key="5">
    <source>
        <dbReference type="ARBA" id="ARBA00022842"/>
    </source>
</evidence>
<evidence type="ECO:0000313" key="11">
    <source>
        <dbReference type="EMBL" id="BBM83337.1"/>
    </source>
</evidence>
<keyword evidence="2" id="KW-0808">Transferase</keyword>
<name>A0A5S9IKS3_UABAM</name>
<evidence type="ECO:0000256" key="6">
    <source>
        <dbReference type="ARBA" id="ARBA00022918"/>
    </source>
</evidence>
<dbReference type="EC" id="2.7.7.49" evidence="1"/>
<dbReference type="InterPro" id="IPR000477">
    <property type="entry name" value="RT_dom"/>
</dbReference>
<dbReference type="PANTHER" id="PTHR34047">
    <property type="entry name" value="NUCLEAR INTRON MATURASE 1, MITOCHONDRIAL-RELATED"/>
    <property type="match status" value="1"/>
</dbReference>
<dbReference type="GO" id="GO:0003964">
    <property type="term" value="F:RNA-directed DNA polymerase activity"/>
    <property type="evidence" value="ECO:0007669"/>
    <property type="project" value="UniProtKB-KW"/>
</dbReference>
<keyword evidence="12" id="KW-1185">Reference proteome</keyword>
<keyword evidence="7" id="KW-0051">Antiviral defense</keyword>
<evidence type="ECO:0000256" key="2">
    <source>
        <dbReference type="ARBA" id="ARBA00022679"/>
    </source>
</evidence>
<keyword evidence="5" id="KW-0460">Magnesium</keyword>
<evidence type="ECO:0000256" key="1">
    <source>
        <dbReference type="ARBA" id="ARBA00012493"/>
    </source>
</evidence>
<dbReference type="RefSeq" id="WP_229759369.1">
    <property type="nucleotide sequence ID" value="NZ_AP019860.1"/>
</dbReference>
<dbReference type="PRINTS" id="PR00866">
    <property type="entry name" value="RNADNAPOLMS"/>
</dbReference>
<reference evidence="11 12" key="1">
    <citation type="submission" date="2019-08" db="EMBL/GenBank/DDBJ databases">
        <title>Complete genome sequence of Candidatus Uab amorphum.</title>
        <authorList>
            <person name="Shiratori T."/>
            <person name="Suzuki S."/>
            <person name="Kakizawa Y."/>
            <person name="Ishida K."/>
        </authorList>
    </citation>
    <scope>NUCLEOTIDE SEQUENCE [LARGE SCALE GENOMIC DNA]</scope>
    <source>
        <strain evidence="11 12">SRT547</strain>
    </source>
</reference>